<dbReference type="HOGENOM" id="CLU_2413668_0_0_1"/>
<accession>K2RXL6</accession>
<evidence type="ECO:0000313" key="1">
    <source>
        <dbReference type="EMBL" id="EKG19488.1"/>
    </source>
</evidence>
<organism evidence="1 2">
    <name type="scientific">Macrophomina phaseolina (strain MS6)</name>
    <name type="common">Charcoal rot fungus</name>
    <dbReference type="NCBI Taxonomy" id="1126212"/>
    <lineage>
        <taxon>Eukaryota</taxon>
        <taxon>Fungi</taxon>
        <taxon>Dikarya</taxon>
        <taxon>Ascomycota</taxon>
        <taxon>Pezizomycotina</taxon>
        <taxon>Dothideomycetes</taxon>
        <taxon>Dothideomycetes incertae sedis</taxon>
        <taxon>Botryosphaeriales</taxon>
        <taxon>Botryosphaeriaceae</taxon>
        <taxon>Macrophomina</taxon>
    </lineage>
</organism>
<gene>
    <name evidence="1" type="ORF">MPH_03352</name>
</gene>
<dbReference type="EMBL" id="AHHD01000163">
    <property type="protein sequence ID" value="EKG19488.1"/>
    <property type="molecule type" value="Genomic_DNA"/>
</dbReference>
<evidence type="ECO:0000313" key="2">
    <source>
        <dbReference type="Proteomes" id="UP000007129"/>
    </source>
</evidence>
<dbReference type="AlphaFoldDB" id="K2RXL6"/>
<name>K2RXL6_MACPH</name>
<sequence length="92" mass="10031">MCDCISHTFPEKKPEGNKIMKTTSFNQILLGNGDAHDKPKSVSERRKLEAEKVAAHAAQGMKEVEKALAAASGKFVTRLKAAKSFLSTRRAS</sequence>
<comment type="caution">
    <text evidence="1">The sequence shown here is derived from an EMBL/GenBank/DDBJ whole genome shotgun (WGS) entry which is preliminary data.</text>
</comment>
<dbReference type="Proteomes" id="UP000007129">
    <property type="component" value="Unassembled WGS sequence"/>
</dbReference>
<proteinExistence type="predicted"/>
<protein>
    <submittedName>
        <fullName evidence="1">Uncharacterized protein</fullName>
    </submittedName>
</protein>
<dbReference type="VEuPathDB" id="FungiDB:MPH_03352"/>
<dbReference type="InParanoid" id="K2RXL6"/>
<reference evidence="1 2" key="1">
    <citation type="journal article" date="2012" name="BMC Genomics">
        <title>Tools to kill: Genome of one of the most destructive plant pathogenic fungi Macrophomina phaseolina.</title>
        <authorList>
            <person name="Islam M.S."/>
            <person name="Haque M.S."/>
            <person name="Islam M.M."/>
            <person name="Emdad E.M."/>
            <person name="Halim A."/>
            <person name="Hossen Q.M.M."/>
            <person name="Hossain M.Z."/>
            <person name="Ahmed B."/>
            <person name="Rahim S."/>
            <person name="Rahman M.S."/>
            <person name="Alam M.M."/>
            <person name="Hou S."/>
            <person name="Wan X."/>
            <person name="Saito J.A."/>
            <person name="Alam M."/>
        </authorList>
    </citation>
    <scope>NUCLEOTIDE SEQUENCE [LARGE SCALE GENOMIC DNA]</scope>
    <source>
        <strain evidence="1 2">MS6</strain>
    </source>
</reference>